<keyword evidence="3" id="KW-1185">Reference proteome</keyword>
<dbReference type="EMBL" id="QJKJ01008202">
    <property type="protein sequence ID" value="RDX80502.1"/>
    <property type="molecule type" value="Genomic_DNA"/>
</dbReference>
<feature type="compositionally biased region" description="Basic residues" evidence="1">
    <location>
        <begin position="1"/>
        <end position="12"/>
    </location>
</feature>
<feature type="region of interest" description="Disordered" evidence="1">
    <location>
        <begin position="1"/>
        <end position="20"/>
    </location>
</feature>
<organism evidence="2 3">
    <name type="scientific">Mucuna pruriens</name>
    <name type="common">Velvet bean</name>
    <name type="synonym">Dolichos pruriens</name>
    <dbReference type="NCBI Taxonomy" id="157652"/>
    <lineage>
        <taxon>Eukaryota</taxon>
        <taxon>Viridiplantae</taxon>
        <taxon>Streptophyta</taxon>
        <taxon>Embryophyta</taxon>
        <taxon>Tracheophyta</taxon>
        <taxon>Spermatophyta</taxon>
        <taxon>Magnoliopsida</taxon>
        <taxon>eudicotyledons</taxon>
        <taxon>Gunneridae</taxon>
        <taxon>Pentapetalae</taxon>
        <taxon>rosids</taxon>
        <taxon>fabids</taxon>
        <taxon>Fabales</taxon>
        <taxon>Fabaceae</taxon>
        <taxon>Papilionoideae</taxon>
        <taxon>50 kb inversion clade</taxon>
        <taxon>NPAAA clade</taxon>
        <taxon>indigoferoid/millettioid clade</taxon>
        <taxon>Phaseoleae</taxon>
        <taxon>Mucuna</taxon>
    </lineage>
</organism>
<evidence type="ECO:0000313" key="3">
    <source>
        <dbReference type="Proteomes" id="UP000257109"/>
    </source>
</evidence>
<sequence length="360" mass="39627">MIPLHRPRHHGNPRADSLHHGVGAAMRDECSDGWVVEDKQLWSPAPDNHPLVLVPLLKALGKPLLLLFLALTNLPFLLGNHPYEVVTRRFHPGCNLVQLFIRELAHAPEARVHHRLVWPGVKPSEALVHVHRALLAPLCSLLSGSVYEGGRANMPSFSTHDFVEVLDVLFSVKFGEAVHDEAIAFAQRLHHGAQEHCQLLRRRCFDGDGVRETRNDKRVGRIEGVWGGVVCGAGAEEEEGVEGQFRDTELGDQIVDPREQTVGEDAIGWVLLHETFDGATEHVGDPVELVEVGDGGDVFEAVQEAHLFGGELHGVEAEERVGGDRFGQDLGRGRGGDDGRVVAARGEQCRYFAERDHVTC</sequence>
<evidence type="ECO:0000313" key="2">
    <source>
        <dbReference type="EMBL" id="RDX80502.1"/>
    </source>
</evidence>
<evidence type="ECO:0000256" key="1">
    <source>
        <dbReference type="SAM" id="MobiDB-lite"/>
    </source>
</evidence>
<protein>
    <submittedName>
        <fullName evidence="2">Uncharacterized protein</fullName>
    </submittedName>
</protein>
<comment type="caution">
    <text evidence="2">The sequence shown here is derived from an EMBL/GenBank/DDBJ whole genome shotgun (WGS) entry which is preliminary data.</text>
</comment>
<gene>
    <name evidence="2" type="ORF">CR513_38942</name>
</gene>
<accession>A0A371FQG7</accession>
<reference evidence="2" key="1">
    <citation type="submission" date="2018-05" db="EMBL/GenBank/DDBJ databases">
        <title>Draft genome of Mucuna pruriens seed.</title>
        <authorList>
            <person name="Nnadi N.E."/>
            <person name="Vos R."/>
            <person name="Hasami M.H."/>
            <person name="Devisetty U.K."/>
            <person name="Aguiy J.C."/>
        </authorList>
    </citation>
    <scope>NUCLEOTIDE SEQUENCE [LARGE SCALE GENOMIC DNA]</scope>
    <source>
        <strain evidence="2">JCA_2017</strain>
    </source>
</reference>
<dbReference type="AlphaFoldDB" id="A0A371FQG7"/>
<name>A0A371FQG7_MUCPR</name>
<feature type="non-terminal residue" evidence="2">
    <location>
        <position position="1"/>
    </location>
</feature>
<proteinExistence type="predicted"/>
<dbReference type="Proteomes" id="UP000257109">
    <property type="component" value="Unassembled WGS sequence"/>
</dbReference>